<reference evidence="4 5" key="1">
    <citation type="submission" date="2019-11" db="EMBL/GenBank/DDBJ databases">
        <authorList>
            <person name="An D."/>
        </authorList>
    </citation>
    <scope>NUCLEOTIDE SEQUENCE [LARGE SCALE GENOMIC DNA]</scope>
    <source>
        <strain evidence="4 5">YIM 103518</strain>
    </source>
</reference>
<protein>
    <submittedName>
        <fullName evidence="4">Tetratricopeptide repeat protein</fullName>
    </submittedName>
</protein>
<dbReference type="PANTHER" id="PTHR44227">
    <property type="match status" value="1"/>
</dbReference>
<dbReference type="AlphaFoldDB" id="A0A6L6GDL3"/>
<feature type="transmembrane region" description="Helical" evidence="3">
    <location>
        <begin position="138"/>
        <end position="158"/>
    </location>
</feature>
<feature type="transmembrane region" description="Helical" evidence="3">
    <location>
        <begin position="292"/>
        <end position="314"/>
    </location>
</feature>
<dbReference type="InterPro" id="IPR052346">
    <property type="entry name" value="O-mannosyl-transferase_TMTC"/>
</dbReference>
<feature type="transmembrane region" description="Helical" evidence="3">
    <location>
        <begin position="170"/>
        <end position="188"/>
    </location>
</feature>
<comment type="caution">
    <text evidence="4">The sequence shown here is derived from an EMBL/GenBank/DDBJ whole genome shotgun (WGS) entry which is preliminary data.</text>
</comment>
<accession>A0A6L6GDL3</accession>
<sequence>MLGLYAVLVCAYCIYSLGFKGGFIFDDYPNLKDLGVYGTIDSWDKARAFITNGFSGPTGRPISLATFLLNDNTWPSIAYSFKQTNTLIHLLNGILLFWATTLILISYKLEQQKIYWIALVSTSIWLLHPYFVSTTLYVVQRMAQLATLFSLIGIVGYLKGRLLLNTKPLLGYFIMTVSIGLGTIFATYSKENGALLPLLILIIEFCNPKNNLIKPMWQWRVICLWLPSIAIGFYIFKHINFSENPWPNRTFNQIERLYSECRIVVEYLRDLFIPQVEGKGLYQDGYEKSTGLFAPITTFFSLIFLVFLFLFSFVVKRKYPLITLAILFFFSAHLIESTVFGLELYFEHRNYLSAMFLFLPIAYFIVGLGKWVNNKIVIVATILLLSIFSFFTYQRVKLWSDTEYLELFWAKNTPDSARAQNALVSYLFDRGLYEESNNQLDRAIEKLPDSSLLVIRKLSQKVYLNQATREDFINAGLKVSEQPFDAQTVMGTRVLVVFIVDNNFVHKYGEDTREFLSILSQSKTYNKISVFNRLIPYLNAKLALAMHQDYKAYEYYLDALSRYNDVEAGLMMVAEMASTGNFAMALNMLKQVKVIYQHQSPKTLKRTNSEYDYEIERLEKYFRTKLGK</sequence>
<evidence type="ECO:0000256" key="1">
    <source>
        <dbReference type="ARBA" id="ARBA00022737"/>
    </source>
</evidence>
<evidence type="ECO:0000313" key="5">
    <source>
        <dbReference type="Proteomes" id="UP000473854"/>
    </source>
</evidence>
<feature type="transmembrane region" description="Helical" evidence="3">
    <location>
        <begin position="321"/>
        <end position="345"/>
    </location>
</feature>
<evidence type="ECO:0000313" key="4">
    <source>
        <dbReference type="EMBL" id="MTD10599.1"/>
    </source>
</evidence>
<gene>
    <name evidence="4" type="ORF">GIX10_03910</name>
</gene>
<keyword evidence="3" id="KW-0472">Membrane</keyword>
<feature type="transmembrane region" description="Helical" evidence="3">
    <location>
        <begin position="114"/>
        <end position="132"/>
    </location>
</feature>
<feature type="transmembrane region" description="Helical" evidence="3">
    <location>
        <begin position="219"/>
        <end position="236"/>
    </location>
</feature>
<feature type="transmembrane region" description="Helical" evidence="3">
    <location>
        <begin position="351"/>
        <end position="369"/>
    </location>
</feature>
<keyword evidence="1" id="KW-0677">Repeat</keyword>
<keyword evidence="3" id="KW-1133">Transmembrane helix</keyword>
<evidence type="ECO:0000256" key="3">
    <source>
        <dbReference type="SAM" id="Phobius"/>
    </source>
</evidence>
<dbReference type="Proteomes" id="UP000473854">
    <property type="component" value="Unassembled WGS sequence"/>
</dbReference>
<dbReference type="EMBL" id="WLYL01000008">
    <property type="protein sequence ID" value="MTD10599.1"/>
    <property type="molecule type" value="Genomic_DNA"/>
</dbReference>
<proteinExistence type="predicted"/>
<dbReference type="PANTHER" id="PTHR44227:SF3">
    <property type="entry name" value="PROTEIN O-MANNOSYL-TRANSFERASE TMTC4"/>
    <property type="match status" value="1"/>
</dbReference>
<evidence type="ECO:0000256" key="2">
    <source>
        <dbReference type="ARBA" id="ARBA00022803"/>
    </source>
</evidence>
<name>A0A6L6GDL3_9GAMM</name>
<feature type="transmembrane region" description="Helical" evidence="3">
    <location>
        <begin position="194"/>
        <end position="212"/>
    </location>
</feature>
<keyword evidence="2" id="KW-0802">TPR repeat</keyword>
<organism evidence="4 5">
    <name type="scientific">Acinetobacter faecalis</name>
    <dbReference type="NCBI Taxonomy" id="2665161"/>
    <lineage>
        <taxon>Bacteria</taxon>
        <taxon>Pseudomonadati</taxon>
        <taxon>Pseudomonadota</taxon>
        <taxon>Gammaproteobacteria</taxon>
        <taxon>Moraxellales</taxon>
        <taxon>Moraxellaceae</taxon>
        <taxon>Acinetobacter</taxon>
    </lineage>
</organism>
<feature type="transmembrane region" description="Helical" evidence="3">
    <location>
        <begin position="87"/>
        <end position="107"/>
    </location>
</feature>
<keyword evidence="3" id="KW-0812">Transmembrane</keyword>
<feature type="transmembrane region" description="Helical" evidence="3">
    <location>
        <begin position="376"/>
        <end position="393"/>
    </location>
</feature>